<keyword evidence="2" id="KW-1185">Reference proteome</keyword>
<gene>
    <name evidence="1" type="ORF">K0O64_28915</name>
</gene>
<dbReference type="RefSeq" id="WP_125477518.1">
    <property type="nucleotide sequence ID" value="NZ_BAAAVX010000058.1"/>
</dbReference>
<proteinExistence type="predicted"/>
<protein>
    <submittedName>
        <fullName evidence="1">Uncharacterized protein</fullName>
    </submittedName>
</protein>
<name>A0ABX8VIR5_9MYCO</name>
<reference evidence="1 2" key="1">
    <citation type="submission" date="2021-07" db="EMBL/GenBank/DDBJ databases">
        <title>Whole genome sequencing of non-tuberculosis mycobacteria type-strains.</title>
        <authorList>
            <person name="Igarashi Y."/>
            <person name="Osugi A."/>
            <person name="Mitarai S."/>
        </authorList>
    </citation>
    <scope>NUCLEOTIDE SEQUENCE [LARGE SCALE GENOMIC DNA]</scope>
    <source>
        <strain evidence="1 2">JCM 16370</strain>
    </source>
</reference>
<evidence type="ECO:0000313" key="1">
    <source>
        <dbReference type="EMBL" id="QYL16923.1"/>
    </source>
</evidence>
<dbReference type="Proteomes" id="UP000825367">
    <property type="component" value="Chromosome"/>
</dbReference>
<organism evidence="1 2">
    <name type="scientific">Mycolicibacterium pallens</name>
    <dbReference type="NCBI Taxonomy" id="370524"/>
    <lineage>
        <taxon>Bacteria</taxon>
        <taxon>Bacillati</taxon>
        <taxon>Actinomycetota</taxon>
        <taxon>Actinomycetes</taxon>
        <taxon>Mycobacteriales</taxon>
        <taxon>Mycobacteriaceae</taxon>
        <taxon>Mycolicibacterium</taxon>
    </lineage>
</organism>
<evidence type="ECO:0000313" key="2">
    <source>
        <dbReference type="Proteomes" id="UP000825367"/>
    </source>
</evidence>
<accession>A0ABX8VIR5</accession>
<sequence>MPSEQMQLDLNGFPIATMRRPIGPAATTLTSMNGQTGIEIQVGLTPGQKVIGKLLHAAHLDVIGRAVAQGSTAVIEVDGRRTEEPFYEAHFIACEPGEHTVEMFMQGKGPGSDAIANKIYGANLSTTVEDGQVSVLLYTPKDGVGATLTFVETRPA</sequence>
<dbReference type="EMBL" id="CP080333">
    <property type="protein sequence ID" value="QYL16923.1"/>
    <property type="molecule type" value="Genomic_DNA"/>
</dbReference>